<keyword evidence="3 14" id="KW-0812">Transmembrane</keyword>
<evidence type="ECO:0000256" key="13">
    <source>
        <dbReference type="RuleBase" id="RU003983"/>
    </source>
</evidence>
<evidence type="ECO:0000256" key="9">
    <source>
        <dbReference type="ARBA" id="ARBA00023049"/>
    </source>
</evidence>
<dbReference type="EC" id="3.4.24.-" evidence="17"/>
<evidence type="ECO:0000313" key="18">
    <source>
        <dbReference type="Proteomes" id="UP000318294"/>
    </source>
</evidence>
<reference evidence="17 18" key="1">
    <citation type="submission" date="2019-07" db="EMBL/GenBank/DDBJ databases">
        <title>Tepidimonas charontis SPSP-6 draft genome.</title>
        <authorList>
            <person name="Da Costa M.S."/>
            <person name="Froufe H.J.C."/>
            <person name="Egas C."/>
            <person name="Albuquerque L."/>
        </authorList>
    </citation>
    <scope>NUCLEOTIDE SEQUENCE [LARGE SCALE GENOMIC DNA]</scope>
    <source>
        <strain evidence="17 18">SPSP-6</strain>
    </source>
</reference>
<evidence type="ECO:0000256" key="4">
    <source>
        <dbReference type="ARBA" id="ARBA00022723"/>
    </source>
</evidence>
<feature type="transmembrane region" description="Helical" evidence="14">
    <location>
        <begin position="155"/>
        <end position="176"/>
    </location>
</feature>
<dbReference type="Proteomes" id="UP000318294">
    <property type="component" value="Unassembled WGS sequence"/>
</dbReference>
<evidence type="ECO:0000256" key="8">
    <source>
        <dbReference type="ARBA" id="ARBA00022989"/>
    </source>
</evidence>
<keyword evidence="5 13" id="KW-0378">Hydrolase</keyword>
<evidence type="ECO:0000259" key="15">
    <source>
        <dbReference type="Pfam" id="PF01435"/>
    </source>
</evidence>
<feature type="transmembrane region" description="Helical" evidence="14">
    <location>
        <begin position="337"/>
        <end position="359"/>
    </location>
</feature>
<comment type="cofactor">
    <cofactor evidence="12 13">
        <name>Zn(2+)</name>
        <dbReference type="ChEBI" id="CHEBI:29105"/>
    </cofactor>
    <text evidence="12 13">Binds 1 zinc ion per subunit.</text>
</comment>
<evidence type="ECO:0000256" key="1">
    <source>
        <dbReference type="ARBA" id="ARBA00004477"/>
    </source>
</evidence>
<feature type="binding site" evidence="12">
    <location>
        <position position="285"/>
    </location>
    <ligand>
        <name>Zn(2+)</name>
        <dbReference type="ChEBI" id="CHEBI:29105"/>
        <note>catalytic</note>
    </ligand>
</feature>
<organism evidence="17 18">
    <name type="scientific">Tepidimonas charontis</name>
    <dbReference type="NCBI Taxonomy" id="2267262"/>
    <lineage>
        <taxon>Bacteria</taxon>
        <taxon>Pseudomonadati</taxon>
        <taxon>Pseudomonadota</taxon>
        <taxon>Betaproteobacteria</taxon>
        <taxon>Burkholderiales</taxon>
        <taxon>Tepidimonas</taxon>
    </lineage>
</organism>
<name>A0A554XD07_9BURK</name>
<evidence type="ECO:0000313" key="17">
    <source>
        <dbReference type="EMBL" id="TSE33644.1"/>
    </source>
</evidence>
<dbReference type="GO" id="GO:0004222">
    <property type="term" value="F:metalloendopeptidase activity"/>
    <property type="evidence" value="ECO:0007669"/>
    <property type="project" value="InterPro"/>
</dbReference>
<dbReference type="OrthoDB" id="9781930at2"/>
<keyword evidence="2 13" id="KW-0645">Protease</keyword>
<feature type="binding site" evidence="12">
    <location>
        <position position="367"/>
    </location>
    <ligand>
        <name>Zn(2+)</name>
        <dbReference type="ChEBI" id="CHEBI:29105"/>
        <note>catalytic</note>
    </ligand>
</feature>
<dbReference type="FunFam" id="3.30.2010.10:FF:000002">
    <property type="entry name" value="CAAX prenyl protease"/>
    <property type="match status" value="1"/>
</dbReference>
<keyword evidence="9 13" id="KW-0482">Metalloprotease</keyword>
<dbReference type="InterPro" id="IPR001915">
    <property type="entry name" value="Peptidase_M48"/>
</dbReference>
<evidence type="ECO:0000259" key="16">
    <source>
        <dbReference type="Pfam" id="PF16491"/>
    </source>
</evidence>
<dbReference type="PANTHER" id="PTHR10120">
    <property type="entry name" value="CAAX PRENYL PROTEASE 1"/>
    <property type="match status" value="1"/>
</dbReference>
<feature type="active site" evidence="11">
    <location>
        <position position="286"/>
    </location>
</feature>
<comment type="caution">
    <text evidence="17">The sequence shown here is derived from an EMBL/GenBank/DDBJ whole genome shotgun (WGS) entry which is preliminary data.</text>
</comment>
<accession>A0A554XD07</accession>
<feature type="transmembrane region" description="Helical" evidence="14">
    <location>
        <begin position="112"/>
        <end position="134"/>
    </location>
</feature>
<dbReference type="GO" id="GO:0071586">
    <property type="term" value="P:CAAX-box protein processing"/>
    <property type="evidence" value="ECO:0007669"/>
    <property type="project" value="InterPro"/>
</dbReference>
<feature type="transmembrane region" description="Helical" evidence="14">
    <location>
        <begin position="182"/>
        <end position="202"/>
    </location>
</feature>
<dbReference type="Gene3D" id="3.30.2010.10">
    <property type="entry name" value="Metalloproteases ('zincins'), catalytic domain"/>
    <property type="match status" value="1"/>
</dbReference>
<evidence type="ECO:0000256" key="10">
    <source>
        <dbReference type="ARBA" id="ARBA00023136"/>
    </source>
</evidence>
<dbReference type="RefSeq" id="WP_144328650.1">
    <property type="nucleotide sequence ID" value="NZ_VJON01000026.1"/>
</dbReference>
<evidence type="ECO:0000256" key="3">
    <source>
        <dbReference type="ARBA" id="ARBA00022692"/>
    </source>
</evidence>
<dbReference type="Pfam" id="PF16491">
    <property type="entry name" value="Peptidase_M48_N"/>
    <property type="match status" value="1"/>
</dbReference>
<keyword evidence="7 12" id="KW-0862">Zinc</keyword>
<keyword evidence="18" id="KW-1185">Reference proteome</keyword>
<feature type="transmembrane region" description="Helical" evidence="14">
    <location>
        <begin position="299"/>
        <end position="317"/>
    </location>
</feature>
<feature type="transmembrane region" description="Helical" evidence="14">
    <location>
        <begin position="12"/>
        <end position="32"/>
    </location>
</feature>
<evidence type="ECO:0000256" key="11">
    <source>
        <dbReference type="PIRSR" id="PIRSR627057-1"/>
    </source>
</evidence>
<proteinExistence type="inferred from homology"/>
<gene>
    <name evidence="17" type="primary">htpX_2</name>
    <name evidence="17" type="ORF">Tchar_01706</name>
</gene>
<evidence type="ECO:0000256" key="14">
    <source>
        <dbReference type="SAM" id="Phobius"/>
    </source>
</evidence>
<dbReference type="CDD" id="cd07343">
    <property type="entry name" value="M48A_Zmpste24p_like"/>
    <property type="match status" value="1"/>
</dbReference>
<feature type="transmembrane region" description="Helical" evidence="14">
    <location>
        <begin position="73"/>
        <end position="92"/>
    </location>
</feature>
<comment type="subcellular location">
    <subcellularLocation>
        <location evidence="1">Endoplasmic reticulum membrane</location>
        <topology evidence="1">Multi-pass membrane protein</topology>
    </subcellularLocation>
</comment>
<dbReference type="InterPro" id="IPR027057">
    <property type="entry name" value="CAXX_Prtase_1"/>
</dbReference>
<keyword evidence="4 12" id="KW-0479">Metal-binding</keyword>
<evidence type="ECO:0000256" key="5">
    <source>
        <dbReference type="ARBA" id="ARBA00022801"/>
    </source>
</evidence>
<dbReference type="GO" id="GO:0046872">
    <property type="term" value="F:metal ion binding"/>
    <property type="evidence" value="ECO:0007669"/>
    <property type="project" value="UniProtKB-KW"/>
</dbReference>
<dbReference type="InterPro" id="IPR032456">
    <property type="entry name" value="Peptidase_M48_N"/>
</dbReference>
<feature type="active site" description="Proton donor" evidence="11">
    <location>
        <position position="371"/>
    </location>
</feature>
<keyword evidence="10 14" id="KW-0472">Membrane</keyword>
<dbReference type="Pfam" id="PF01435">
    <property type="entry name" value="Peptidase_M48"/>
    <property type="match status" value="1"/>
</dbReference>
<evidence type="ECO:0000256" key="7">
    <source>
        <dbReference type="ARBA" id="ARBA00022833"/>
    </source>
</evidence>
<protein>
    <submittedName>
        <fullName evidence="17">Protease HtpX</fullName>
        <ecNumber evidence="17">3.4.24.-</ecNumber>
    </submittedName>
</protein>
<evidence type="ECO:0000256" key="6">
    <source>
        <dbReference type="ARBA" id="ARBA00022824"/>
    </source>
</evidence>
<feature type="binding site" evidence="12">
    <location>
        <position position="289"/>
    </location>
    <ligand>
        <name>Zn(2+)</name>
        <dbReference type="ChEBI" id="CHEBI:29105"/>
        <note>catalytic</note>
    </ligand>
</feature>
<sequence length="428" mass="46640">MSISALPADLLWSFVFAAGLLLALVLRSALLLRHMRYVAQHATQVPAPFVGHVDPAQHQQAARYTLDKARLGLIEASAGTAITIGWTLLGGLDALDRALRAWLGEGLLQQTALVAAFLVIGALLQLPLAWWRVFGVEQRHGFNRSTLAQWVGDGLKGAAVAALLGLPLLLAVLWLMEHGGHLWWLWVWALWMAFQGGLMLAYPRFIAPLFNRFEPLRDAPLLDRVQALLQRCGFRAEGVYVADGSRRSSHANAYFTGIGPSKRVVLFDTLLQRLGPDEIEAVLAHELGHARLRHIPRRLAGLALISAVALATLAWLAQQPWFYFGLGVTPQLSGGNAALALVLFMLVAPVGGLILTPLFSALSRRDEYAADAFASRHSSAAALARALLMLHRDNASTLTPDPLYARFYYSHPPALQRLARLQAAGAPT</sequence>
<dbReference type="EMBL" id="VJON01000026">
    <property type="protein sequence ID" value="TSE33644.1"/>
    <property type="molecule type" value="Genomic_DNA"/>
</dbReference>
<keyword evidence="6" id="KW-0256">Endoplasmic reticulum</keyword>
<feature type="domain" description="CAAX prenyl protease 1 N-terminal" evidence="16">
    <location>
        <begin position="35"/>
        <end position="212"/>
    </location>
</feature>
<dbReference type="AlphaFoldDB" id="A0A554XD07"/>
<evidence type="ECO:0000256" key="12">
    <source>
        <dbReference type="PIRSR" id="PIRSR627057-2"/>
    </source>
</evidence>
<comment type="similarity">
    <text evidence="13">Belongs to the peptidase M48 family.</text>
</comment>
<evidence type="ECO:0000256" key="2">
    <source>
        <dbReference type="ARBA" id="ARBA00022670"/>
    </source>
</evidence>
<feature type="domain" description="Peptidase M48" evidence="15">
    <location>
        <begin position="216"/>
        <end position="423"/>
    </location>
</feature>
<keyword evidence="8 14" id="KW-1133">Transmembrane helix</keyword>